<reference evidence="2 3" key="1">
    <citation type="journal article" date="2023" name="Life. Sci Alliance">
        <title>Evolutionary insights into 3D genome organization and epigenetic landscape of Vigna mungo.</title>
        <authorList>
            <person name="Junaid A."/>
            <person name="Singh B."/>
            <person name="Bhatia S."/>
        </authorList>
    </citation>
    <scope>NUCLEOTIDE SEQUENCE [LARGE SCALE GENOMIC DNA]</scope>
    <source>
        <strain evidence="2">Urdbean</strain>
    </source>
</reference>
<accession>A0AAQ3MQM4</accession>
<dbReference type="AlphaFoldDB" id="A0AAQ3MQM4"/>
<keyword evidence="3" id="KW-1185">Reference proteome</keyword>
<protein>
    <submittedName>
        <fullName evidence="2">Uncharacterized protein</fullName>
    </submittedName>
</protein>
<proteinExistence type="predicted"/>
<name>A0AAQ3MQM4_VIGMU</name>
<feature type="region of interest" description="Disordered" evidence="1">
    <location>
        <begin position="143"/>
        <end position="189"/>
    </location>
</feature>
<gene>
    <name evidence="2" type="ORF">V8G54_034331</name>
</gene>
<feature type="compositionally biased region" description="Gly residues" evidence="1">
    <location>
        <begin position="162"/>
        <end position="173"/>
    </location>
</feature>
<dbReference type="Proteomes" id="UP001374535">
    <property type="component" value="Chromosome 10"/>
</dbReference>
<evidence type="ECO:0000313" key="3">
    <source>
        <dbReference type="Proteomes" id="UP001374535"/>
    </source>
</evidence>
<sequence>MAIGDGGGTERSVGEDVAIDFKGHVDTTLVTVGVDHVVVRDDVGDDIELVEEEVEEGNSLLVPLRPVHGSDYGVTGENGGPCHREHRVPGDGGSRLEVACSDEGLHAVVEAQPGAHERRSGVREARSVRVARRALLRRRTNSIQGRLDAQTPLPSAALGRSFFGGGKGVGTGLGEREDGPRGGDGGQAA</sequence>
<dbReference type="EMBL" id="CP144691">
    <property type="protein sequence ID" value="WVY95243.1"/>
    <property type="molecule type" value="Genomic_DNA"/>
</dbReference>
<evidence type="ECO:0000256" key="1">
    <source>
        <dbReference type="SAM" id="MobiDB-lite"/>
    </source>
</evidence>
<organism evidence="2 3">
    <name type="scientific">Vigna mungo</name>
    <name type="common">Black gram</name>
    <name type="synonym">Phaseolus mungo</name>
    <dbReference type="NCBI Taxonomy" id="3915"/>
    <lineage>
        <taxon>Eukaryota</taxon>
        <taxon>Viridiplantae</taxon>
        <taxon>Streptophyta</taxon>
        <taxon>Embryophyta</taxon>
        <taxon>Tracheophyta</taxon>
        <taxon>Spermatophyta</taxon>
        <taxon>Magnoliopsida</taxon>
        <taxon>eudicotyledons</taxon>
        <taxon>Gunneridae</taxon>
        <taxon>Pentapetalae</taxon>
        <taxon>rosids</taxon>
        <taxon>fabids</taxon>
        <taxon>Fabales</taxon>
        <taxon>Fabaceae</taxon>
        <taxon>Papilionoideae</taxon>
        <taxon>50 kb inversion clade</taxon>
        <taxon>NPAAA clade</taxon>
        <taxon>indigoferoid/millettioid clade</taxon>
        <taxon>Phaseoleae</taxon>
        <taxon>Vigna</taxon>
    </lineage>
</organism>
<evidence type="ECO:0000313" key="2">
    <source>
        <dbReference type="EMBL" id="WVY95243.1"/>
    </source>
</evidence>